<name>A0ABV7X4L0_9HYPH</name>
<dbReference type="EMBL" id="JBHRYD010000018">
    <property type="protein sequence ID" value="MFC3706328.1"/>
    <property type="molecule type" value="Genomic_DNA"/>
</dbReference>
<evidence type="ECO:0000313" key="1">
    <source>
        <dbReference type="EMBL" id="MFC3706328.1"/>
    </source>
</evidence>
<protein>
    <recommendedName>
        <fullName evidence="3">DUF1488 family protein</fullName>
    </recommendedName>
</protein>
<comment type="caution">
    <text evidence="1">The sequence shown here is derived from an EMBL/GenBank/DDBJ whole genome shotgun (WGS) entry which is preliminary data.</text>
</comment>
<gene>
    <name evidence="1" type="ORF">ACFOOL_16395</name>
</gene>
<accession>A0ABV7X4L0</accession>
<sequence length="121" mass="13366">MTNTYKPHGRYDYCTDIPALIFGMKDQNLTLFHDFECEVDVECGLSRDGFDLAARVTDVLVDGVSLKNGDALAKAIRLKVMEIADAELEAGGALWDQVREVEGLSLSGHPGDPDAHWQQAW</sequence>
<dbReference type="Proteomes" id="UP001595613">
    <property type="component" value="Unassembled WGS sequence"/>
</dbReference>
<keyword evidence="2" id="KW-1185">Reference proteome</keyword>
<evidence type="ECO:0008006" key="3">
    <source>
        <dbReference type="Google" id="ProtNLM"/>
    </source>
</evidence>
<organism evidence="1 2">
    <name type="scientific">Devosia honganensis</name>
    <dbReference type="NCBI Taxonomy" id="1610527"/>
    <lineage>
        <taxon>Bacteria</taxon>
        <taxon>Pseudomonadati</taxon>
        <taxon>Pseudomonadota</taxon>
        <taxon>Alphaproteobacteria</taxon>
        <taxon>Hyphomicrobiales</taxon>
        <taxon>Devosiaceae</taxon>
        <taxon>Devosia</taxon>
    </lineage>
</organism>
<evidence type="ECO:0000313" key="2">
    <source>
        <dbReference type="Proteomes" id="UP001595613"/>
    </source>
</evidence>
<reference evidence="2" key="1">
    <citation type="journal article" date="2019" name="Int. J. Syst. Evol. Microbiol.">
        <title>The Global Catalogue of Microorganisms (GCM) 10K type strain sequencing project: providing services to taxonomists for standard genome sequencing and annotation.</title>
        <authorList>
            <consortium name="The Broad Institute Genomics Platform"/>
            <consortium name="The Broad Institute Genome Sequencing Center for Infectious Disease"/>
            <person name="Wu L."/>
            <person name="Ma J."/>
        </authorList>
    </citation>
    <scope>NUCLEOTIDE SEQUENCE [LARGE SCALE GENOMIC DNA]</scope>
    <source>
        <strain evidence="2">KCTC 42281</strain>
    </source>
</reference>
<proteinExistence type="predicted"/>
<dbReference type="RefSeq" id="WP_380098460.1">
    <property type="nucleotide sequence ID" value="NZ_JBHRYD010000018.1"/>
</dbReference>